<reference evidence="2" key="1">
    <citation type="submission" date="2015-10" db="EMBL/GenBank/DDBJ databases">
        <title>Draft Genome Sequences of 11 Lactococcus lactis subspecies cremoris strains.</title>
        <authorList>
            <person name="Wels M."/>
            <person name="Backus L."/>
            <person name="Boekhorst J."/>
            <person name="Dijkstra A."/>
            <person name="Beerthuizen M."/>
            <person name="Kelly W."/>
            <person name="Siezen R."/>
            <person name="Bachmann H."/>
            <person name="Van Hijum S."/>
        </authorList>
    </citation>
    <scope>NUCLEOTIDE SEQUENCE [LARGE SCALE GENOMIC DNA]</scope>
    <source>
        <strain evidence="2">LMG8520</strain>
    </source>
</reference>
<evidence type="ECO:0000313" key="2">
    <source>
        <dbReference type="Proteomes" id="UP000054230"/>
    </source>
</evidence>
<sequence length="44" mass="5017">MKHLHLLLEKFLLLDEKIVSSPLTKLSEQGTIIKMNIFLLAHCG</sequence>
<dbReference type="AlphaFoldDB" id="A0A0V8D8Y7"/>
<dbReference type="Proteomes" id="UP000054230">
    <property type="component" value="Unassembled WGS sequence"/>
</dbReference>
<name>A0A0V8D8Y7_LACLL</name>
<dbReference type="PATRIC" id="fig|1360.106.peg.926"/>
<proteinExistence type="predicted"/>
<evidence type="ECO:0000313" key="1">
    <source>
        <dbReference type="EMBL" id="KSU09521.1"/>
    </source>
</evidence>
<protein>
    <submittedName>
        <fullName evidence="1">Uncharacterized protein</fullName>
    </submittedName>
</protein>
<organism evidence="1 2">
    <name type="scientific">Lactococcus lactis subsp. lactis</name>
    <name type="common">Streptococcus lactis</name>
    <dbReference type="NCBI Taxonomy" id="1360"/>
    <lineage>
        <taxon>Bacteria</taxon>
        <taxon>Bacillati</taxon>
        <taxon>Bacillota</taxon>
        <taxon>Bacilli</taxon>
        <taxon>Lactobacillales</taxon>
        <taxon>Streptococcaceae</taxon>
        <taxon>Lactococcus</taxon>
    </lineage>
</organism>
<gene>
    <name evidence="1" type="ORF">LMG8520_1421</name>
</gene>
<accession>A0A0V8D8Y7</accession>
<dbReference type="EMBL" id="LKLP01000073">
    <property type="protein sequence ID" value="KSU09521.1"/>
    <property type="molecule type" value="Genomic_DNA"/>
</dbReference>
<comment type="caution">
    <text evidence="1">The sequence shown here is derived from an EMBL/GenBank/DDBJ whole genome shotgun (WGS) entry which is preliminary data.</text>
</comment>